<sequence length="442" mass="51827">MKTLETQNLNKLVSKDTTLVWLRRDLRLQDNAALYYALKENKSVLPLFIFDSTILDKLEDKADKRVAFIHQSLMQIHEELIKLGSSLLVLHGNPVDIYQKLNPKAVYTNHDYEPYALERDATVSNILSTKAIDFKTYKDQLIFEKDEVLKDDGKPYTIFTPYSRKWKAKLNKFYLKSYPTEKYFSHFKQCEAISIPSLKSLGFEDVEATFPERIIKQSIIEKYDTQRNFPAIVGTTRLSVHLRFGTVSIRKLAQIAVKKNEVWLNELIWRDFYHMILWHFPHIVDKAFKPAYDNIPWRKDEERFALWCEGKTGYPIVDAGMRELNTTGFMHNRVRMIVASFLTKHLLIDWRWGEAYFAKKLLDFDLAANNGGWQWAASSGCDAAPYFRVFNPTLQTQKFDPKFEYIKKWVPEFGTPDYPTPIVDHTFARDRVLKTYKEALAE</sequence>
<dbReference type="Pfam" id="PF03441">
    <property type="entry name" value="FAD_binding_7"/>
    <property type="match status" value="1"/>
</dbReference>
<evidence type="ECO:0000256" key="3">
    <source>
        <dbReference type="ARBA" id="ARBA00022827"/>
    </source>
</evidence>
<dbReference type="InterPro" id="IPR036155">
    <property type="entry name" value="Crypto/Photolyase_N_sf"/>
</dbReference>
<comment type="cofactor">
    <cofactor evidence="5">
        <name>FAD</name>
        <dbReference type="ChEBI" id="CHEBI:57692"/>
    </cofactor>
    <text evidence="5">Binds 1 FAD per subunit.</text>
</comment>
<feature type="binding site" evidence="5">
    <location>
        <begin position="266"/>
        <end position="273"/>
    </location>
    <ligand>
        <name>FAD</name>
        <dbReference type="ChEBI" id="CHEBI:57692"/>
    </ligand>
</feature>
<dbReference type="SUPFAM" id="SSF52425">
    <property type="entry name" value="Cryptochrome/photolyase, N-terminal domain"/>
    <property type="match status" value="1"/>
</dbReference>
<proteinExistence type="inferred from homology"/>
<dbReference type="PANTHER" id="PTHR11455:SF9">
    <property type="entry name" value="CRYPTOCHROME CIRCADIAN CLOCK 5 ISOFORM X1"/>
    <property type="match status" value="1"/>
</dbReference>
<feature type="binding site" evidence="5">
    <location>
        <begin position="363"/>
        <end position="365"/>
    </location>
    <ligand>
        <name>FAD</name>
        <dbReference type="ChEBI" id="CHEBI:57692"/>
    </ligand>
</feature>
<organism evidence="9 10">
    <name type="scientific">Chryseotalea sanaruensis</name>
    <dbReference type="NCBI Taxonomy" id="2482724"/>
    <lineage>
        <taxon>Bacteria</taxon>
        <taxon>Pseudomonadati</taxon>
        <taxon>Bacteroidota</taxon>
        <taxon>Cytophagia</taxon>
        <taxon>Cytophagales</taxon>
        <taxon>Chryseotaleaceae</taxon>
        <taxon>Chryseotalea</taxon>
    </lineage>
</organism>
<evidence type="ECO:0000256" key="6">
    <source>
        <dbReference type="PIRSR" id="PIRSR602081-2"/>
    </source>
</evidence>
<dbReference type="InterPro" id="IPR005101">
    <property type="entry name" value="Cryptochr/Photolyase_FAD-bd"/>
</dbReference>
<dbReference type="Pfam" id="PF00875">
    <property type="entry name" value="DNA_photolyase"/>
    <property type="match status" value="1"/>
</dbReference>
<feature type="binding site" evidence="5">
    <location>
        <position position="263"/>
    </location>
    <ligand>
        <name>FAD</name>
        <dbReference type="ChEBI" id="CHEBI:57692"/>
    </ligand>
</feature>
<dbReference type="InterPro" id="IPR014729">
    <property type="entry name" value="Rossmann-like_a/b/a_fold"/>
</dbReference>
<reference evidence="9 10" key="1">
    <citation type="submission" date="2018-11" db="EMBL/GenBank/DDBJ databases">
        <title>Chryseotalea sanarue gen. nov., sp., nov., a member of the family Cytophagaceae, isolated from a brackish lake in Hamamatsu Japan.</title>
        <authorList>
            <person name="Maejima Y."/>
            <person name="Iino T."/>
            <person name="Muraguchi Y."/>
            <person name="Fukuda K."/>
            <person name="Ohkuma M."/>
            <person name="Moriuchi R."/>
            <person name="Dohra H."/>
            <person name="Kimbara K."/>
            <person name="Shintani M."/>
        </authorList>
    </citation>
    <scope>NUCLEOTIDE SEQUENCE [LARGE SCALE GENOMIC DNA]</scope>
    <source>
        <strain evidence="9 10">Ys</strain>
    </source>
</reference>
<dbReference type="InterPro" id="IPR036134">
    <property type="entry name" value="Crypto/Photolyase_FAD-like_sf"/>
</dbReference>
<name>A0A401U5I7_9BACT</name>
<dbReference type="PROSITE" id="PS51645">
    <property type="entry name" value="PHR_CRY_ALPHA_BETA"/>
    <property type="match status" value="1"/>
</dbReference>
<dbReference type="GO" id="GO:0003677">
    <property type="term" value="F:DNA binding"/>
    <property type="evidence" value="ECO:0007669"/>
    <property type="project" value="TreeGrafter"/>
</dbReference>
<dbReference type="InterPro" id="IPR006050">
    <property type="entry name" value="DNA_photolyase_N"/>
</dbReference>
<evidence type="ECO:0000256" key="5">
    <source>
        <dbReference type="PIRSR" id="PIRSR602081-1"/>
    </source>
</evidence>
<feature type="binding site" evidence="5">
    <location>
        <position position="223"/>
    </location>
    <ligand>
        <name>FAD</name>
        <dbReference type="ChEBI" id="CHEBI:57692"/>
    </ligand>
</feature>
<dbReference type="PROSITE" id="PS00394">
    <property type="entry name" value="DNA_PHOTOLYASES_1_1"/>
    <property type="match status" value="1"/>
</dbReference>
<dbReference type="Gene3D" id="1.25.40.80">
    <property type="match status" value="1"/>
</dbReference>
<accession>A0A401U5I7</accession>
<dbReference type="PANTHER" id="PTHR11455">
    <property type="entry name" value="CRYPTOCHROME"/>
    <property type="match status" value="1"/>
</dbReference>
<dbReference type="RefSeq" id="WP_127120842.1">
    <property type="nucleotide sequence ID" value="NZ_BHXQ01000001.1"/>
</dbReference>
<evidence type="ECO:0000256" key="7">
    <source>
        <dbReference type="RuleBase" id="RU004182"/>
    </source>
</evidence>
<dbReference type="GO" id="GO:0071949">
    <property type="term" value="F:FAD binding"/>
    <property type="evidence" value="ECO:0007669"/>
    <property type="project" value="TreeGrafter"/>
</dbReference>
<dbReference type="InterPro" id="IPR018394">
    <property type="entry name" value="DNA_photolyase_1_CS_C"/>
</dbReference>
<dbReference type="OrthoDB" id="9772484at2"/>
<keyword evidence="10" id="KW-1185">Reference proteome</keyword>
<dbReference type="PRINTS" id="PR00147">
    <property type="entry name" value="DNAPHOTLYASE"/>
</dbReference>
<dbReference type="AlphaFoldDB" id="A0A401U5I7"/>
<dbReference type="GO" id="GO:0006139">
    <property type="term" value="P:nucleobase-containing compound metabolic process"/>
    <property type="evidence" value="ECO:0007669"/>
    <property type="project" value="UniProtKB-ARBA"/>
</dbReference>
<keyword evidence="4 7" id="KW-0157">Chromophore</keyword>
<dbReference type="Gene3D" id="1.10.579.10">
    <property type="entry name" value="DNA Cyclobutane Dipyrimidine Photolyase, subunit A, domain 3"/>
    <property type="match status" value="1"/>
</dbReference>
<protein>
    <submittedName>
        <fullName evidence="9">Deoxyribodipyrimidine photo-lyase</fullName>
    </submittedName>
</protein>
<comment type="similarity">
    <text evidence="7">Belongs to the DNA photolyase family.</text>
</comment>
<evidence type="ECO:0000313" key="9">
    <source>
        <dbReference type="EMBL" id="GCC50193.1"/>
    </source>
</evidence>
<dbReference type="GO" id="GO:0006950">
    <property type="term" value="P:response to stress"/>
    <property type="evidence" value="ECO:0007669"/>
    <property type="project" value="UniProtKB-ARBA"/>
</dbReference>
<evidence type="ECO:0000256" key="4">
    <source>
        <dbReference type="ARBA" id="ARBA00022991"/>
    </source>
</evidence>
<feature type="domain" description="Photolyase/cryptochrome alpha/beta" evidence="8">
    <location>
        <begin position="16"/>
        <end position="142"/>
    </location>
</feature>
<dbReference type="SUPFAM" id="SSF48173">
    <property type="entry name" value="Cryptochrome/photolyase FAD-binding domain"/>
    <property type="match status" value="1"/>
</dbReference>
<evidence type="ECO:0000313" key="10">
    <source>
        <dbReference type="Proteomes" id="UP000288227"/>
    </source>
</evidence>
<comment type="caution">
    <text evidence="9">The sequence shown here is derived from an EMBL/GenBank/DDBJ whole genome shotgun (WGS) entry which is preliminary data.</text>
</comment>
<comment type="cofactor">
    <cofactor evidence="1">
        <name>(6R)-5,10-methylene-5,6,7,8-tetrahydrofolate</name>
        <dbReference type="ChEBI" id="CHEBI:15636"/>
    </cofactor>
</comment>
<keyword evidence="3 5" id="KW-0274">FAD</keyword>
<keyword evidence="2 5" id="KW-0285">Flavoprotein</keyword>
<gene>
    <name evidence="9" type="ORF">SanaruYs_04080</name>
</gene>
<evidence type="ECO:0000256" key="2">
    <source>
        <dbReference type="ARBA" id="ARBA00022630"/>
    </source>
</evidence>
<dbReference type="PROSITE" id="PS00691">
    <property type="entry name" value="DNA_PHOTOLYASES_1_2"/>
    <property type="match status" value="1"/>
</dbReference>
<feature type="site" description="Electron transfer via tryptophanyl radical" evidence="6">
    <location>
        <position position="373"/>
    </location>
</feature>
<dbReference type="InterPro" id="IPR002081">
    <property type="entry name" value="Cryptochrome/DNA_photolyase_1"/>
</dbReference>
<feature type="binding site" evidence="5">
    <location>
        <begin position="235"/>
        <end position="239"/>
    </location>
    <ligand>
        <name>FAD</name>
        <dbReference type="ChEBI" id="CHEBI:57692"/>
    </ligand>
</feature>
<evidence type="ECO:0000256" key="1">
    <source>
        <dbReference type="ARBA" id="ARBA00001932"/>
    </source>
</evidence>
<evidence type="ECO:0000259" key="8">
    <source>
        <dbReference type="PROSITE" id="PS51645"/>
    </source>
</evidence>
<dbReference type="EMBL" id="BHXQ01000001">
    <property type="protein sequence ID" value="GCC50193.1"/>
    <property type="molecule type" value="Genomic_DNA"/>
</dbReference>
<dbReference type="GO" id="GO:0009416">
    <property type="term" value="P:response to light stimulus"/>
    <property type="evidence" value="ECO:0007669"/>
    <property type="project" value="TreeGrafter"/>
</dbReference>
<keyword evidence="9" id="KW-0456">Lyase</keyword>
<feature type="site" description="Electron transfer via tryptophanyl radical" evidence="6">
    <location>
        <position position="297"/>
    </location>
</feature>
<dbReference type="GO" id="GO:0003904">
    <property type="term" value="F:deoxyribodipyrimidine photo-lyase activity"/>
    <property type="evidence" value="ECO:0007669"/>
    <property type="project" value="TreeGrafter"/>
</dbReference>
<dbReference type="Proteomes" id="UP000288227">
    <property type="component" value="Unassembled WGS sequence"/>
</dbReference>
<dbReference type="Gene3D" id="3.40.50.620">
    <property type="entry name" value="HUPs"/>
    <property type="match status" value="1"/>
</dbReference>
<feature type="site" description="Electron transfer via tryptophanyl radical" evidence="6">
    <location>
        <position position="350"/>
    </location>
</feature>